<evidence type="ECO:0000313" key="4">
    <source>
        <dbReference type="EMBL" id="QIQ06378.1"/>
    </source>
</evidence>
<dbReference type="EMBL" id="CP050177">
    <property type="protein sequence ID" value="QIQ06378.1"/>
    <property type="molecule type" value="Genomic_DNA"/>
</dbReference>
<organism evidence="4 5">
    <name type="scientific">Streptomyces liangshanensis</name>
    <dbReference type="NCBI Taxonomy" id="2717324"/>
    <lineage>
        <taxon>Bacteria</taxon>
        <taxon>Bacillati</taxon>
        <taxon>Actinomycetota</taxon>
        <taxon>Actinomycetes</taxon>
        <taxon>Kitasatosporales</taxon>
        <taxon>Streptomycetaceae</taxon>
        <taxon>Streptomyces</taxon>
    </lineage>
</organism>
<gene>
    <name evidence="4" type="ORF">HA039_32330</name>
</gene>
<evidence type="ECO:0000256" key="1">
    <source>
        <dbReference type="SAM" id="MobiDB-lite"/>
    </source>
</evidence>
<dbReference type="InterPro" id="IPR002372">
    <property type="entry name" value="PQQ_rpt_dom"/>
</dbReference>
<keyword evidence="5" id="KW-1185">Reference proteome</keyword>
<evidence type="ECO:0000313" key="5">
    <source>
        <dbReference type="Proteomes" id="UP000501179"/>
    </source>
</evidence>
<accession>A0A6G9H754</accession>
<dbReference type="SUPFAM" id="SSF50998">
    <property type="entry name" value="Quinoprotein alcohol dehydrogenase-like"/>
    <property type="match status" value="1"/>
</dbReference>
<protein>
    <submittedName>
        <fullName evidence="4">PQQ-binding-like beta-propeller repeat protein</fullName>
    </submittedName>
</protein>
<dbReference type="InterPro" id="IPR011047">
    <property type="entry name" value="Quinoprotein_ADH-like_sf"/>
</dbReference>
<feature type="region of interest" description="Disordered" evidence="1">
    <location>
        <begin position="337"/>
        <end position="358"/>
    </location>
</feature>
<dbReference type="PANTHER" id="PTHR34512:SF30">
    <property type="entry name" value="OUTER MEMBRANE PROTEIN ASSEMBLY FACTOR BAMB"/>
    <property type="match status" value="1"/>
</dbReference>
<dbReference type="Gene3D" id="2.130.10.10">
    <property type="entry name" value="YVTN repeat-like/Quinoprotein amine dehydrogenase"/>
    <property type="match status" value="1"/>
</dbReference>
<dbReference type="InterPro" id="IPR018391">
    <property type="entry name" value="PQQ_b-propeller_rpt"/>
</dbReference>
<proteinExistence type="predicted"/>
<feature type="signal peptide" evidence="2">
    <location>
        <begin position="1"/>
        <end position="32"/>
    </location>
</feature>
<dbReference type="InterPro" id="IPR015943">
    <property type="entry name" value="WD40/YVTN_repeat-like_dom_sf"/>
</dbReference>
<feature type="chain" id="PRO_5039473254" evidence="2">
    <location>
        <begin position="33"/>
        <end position="388"/>
    </location>
</feature>
<dbReference type="SMART" id="SM00564">
    <property type="entry name" value="PQQ"/>
    <property type="match status" value="3"/>
</dbReference>
<dbReference type="AlphaFoldDB" id="A0A6G9H754"/>
<feature type="domain" description="Pyrrolo-quinoline quinone repeat" evidence="3">
    <location>
        <begin position="231"/>
        <end position="340"/>
    </location>
</feature>
<reference evidence="4 5" key="1">
    <citation type="submission" date="2020-03" db="EMBL/GenBank/DDBJ databases">
        <title>A novel species.</title>
        <authorList>
            <person name="Gao J."/>
        </authorList>
    </citation>
    <scope>NUCLEOTIDE SEQUENCE [LARGE SCALE GENOMIC DNA]</scope>
    <source>
        <strain evidence="4 5">QMT-12</strain>
    </source>
</reference>
<keyword evidence="2" id="KW-0732">Signal</keyword>
<dbReference type="Pfam" id="PF13360">
    <property type="entry name" value="PQQ_2"/>
    <property type="match status" value="2"/>
</dbReference>
<dbReference type="RefSeq" id="WP_167035415.1">
    <property type="nucleotide sequence ID" value="NZ_CP050177.1"/>
</dbReference>
<dbReference type="PROSITE" id="PS51257">
    <property type="entry name" value="PROKAR_LIPOPROTEIN"/>
    <property type="match status" value="1"/>
</dbReference>
<feature type="domain" description="Pyrrolo-quinoline quinone repeat" evidence="3">
    <location>
        <begin position="72"/>
        <end position="208"/>
    </location>
</feature>
<evidence type="ECO:0000256" key="2">
    <source>
        <dbReference type="SAM" id="SignalP"/>
    </source>
</evidence>
<evidence type="ECO:0000259" key="3">
    <source>
        <dbReference type="Pfam" id="PF13360"/>
    </source>
</evidence>
<name>A0A6G9H754_9ACTN</name>
<dbReference type="KEGG" id="slia:HA039_32330"/>
<dbReference type="PANTHER" id="PTHR34512">
    <property type="entry name" value="CELL SURFACE PROTEIN"/>
    <property type="match status" value="1"/>
</dbReference>
<dbReference type="Proteomes" id="UP000501179">
    <property type="component" value="Chromosome"/>
</dbReference>
<sequence>MGAVRARWMVSRVAGVLLLVLAAGCGGASAKAGPGAPAGWRTWAVRATGPEPAGRCLPTERLLVCPAAPAGVVARSASTGEVVWSVGAGKGRGRNTGAAVDGDRAVSAGGRTLRAADLADGRAAWTRTLPAGRAFGPPAVSDGRVYAVAHGPAYTDPQTLLAYRASDGKLLWQRDTTTITPFARGGRVITFEVGGRAVARDGRTGEVVAASDPAHPCPSLISAPGRLVCTEERTAAGDTFPPLVRVDPATLRFTRTLWRPDDKPSGGVISPDGVLVLRTVNAEDPSTGRWIALDLTTGKTLWRTEGPEDGDGNDTVVLAGTRAVWIAGGRLVSVDPRKGPYATGADAPRRSPAYPEAAGRRSPLLVAYGTHLVVQARTGPGLRSVTAP</sequence>